<reference evidence="1 2" key="1">
    <citation type="submission" date="2019-07" db="EMBL/GenBank/DDBJ databases">
        <title>Draft genome of Corynebacterium godavarianum and other related strains.</title>
        <authorList>
            <person name="Bernier A.-M."/>
            <person name="Bernard K."/>
        </authorList>
    </citation>
    <scope>NUCLEOTIDE SEQUENCE [LARGE SCALE GENOMIC DNA]</scope>
    <source>
        <strain evidence="1 2">LMG 29598</strain>
    </source>
</reference>
<sequence length="78" mass="8652">MVTDDGRAWMSNNLQAKSEEVEQCVANAMMRLHETDAKGLMLNVGRQQRLATDGQVAALLPAWGHQCAMPGRTHSRFL</sequence>
<name>A0ABY3E537_9CORY</name>
<protein>
    <submittedName>
        <fullName evidence="1">Uncharacterized protein</fullName>
    </submittedName>
</protein>
<evidence type="ECO:0000313" key="1">
    <source>
        <dbReference type="EMBL" id="TSJ74759.1"/>
    </source>
</evidence>
<dbReference type="RefSeq" id="WP_154878873.1">
    <property type="nucleotide sequence ID" value="NZ_JAADJX010000001.1"/>
</dbReference>
<dbReference type="EMBL" id="VMHH01000003">
    <property type="protein sequence ID" value="TSJ74759.1"/>
    <property type="molecule type" value="Genomic_DNA"/>
</dbReference>
<gene>
    <name evidence="1" type="ORF">FPH17_04665</name>
</gene>
<accession>A0ABY3E537</accession>
<dbReference type="Proteomes" id="UP000320747">
    <property type="component" value="Unassembled WGS sequence"/>
</dbReference>
<proteinExistence type="predicted"/>
<comment type="caution">
    <text evidence="1">The sequence shown here is derived from an EMBL/GenBank/DDBJ whole genome shotgun (WGS) entry which is preliminary data.</text>
</comment>
<evidence type="ECO:0000313" key="2">
    <source>
        <dbReference type="Proteomes" id="UP000320747"/>
    </source>
</evidence>
<keyword evidence="2" id="KW-1185">Reference proteome</keyword>
<organism evidence="1 2">
    <name type="scientific">Corynebacterium godavarianum</name>
    <dbReference type="NCBI Taxonomy" id="2054421"/>
    <lineage>
        <taxon>Bacteria</taxon>
        <taxon>Bacillati</taxon>
        <taxon>Actinomycetota</taxon>
        <taxon>Actinomycetes</taxon>
        <taxon>Mycobacteriales</taxon>
        <taxon>Corynebacteriaceae</taxon>
        <taxon>Corynebacterium</taxon>
    </lineage>
</organism>